<accession>A0ABT7L980</accession>
<comment type="caution">
    <text evidence="2">The sequence shown here is derived from an EMBL/GenBank/DDBJ whole genome shotgun (WGS) entry which is preliminary data.</text>
</comment>
<organism evidence="2 3">
    <name type="scientific">Aquibacillus rhizosphaerae</name>
    <dbReference type="NCBI Taxonomy" id="3051431"/>
    <lineage>
        <taxon>Bacteria</taxon>
        <taxon>Bacillati</taxon>
        <taxon>Bacillota</taxon>
        <taxon>Bacilli</taxon>
        <taxon>Bacillales</taxon>
        <taxon>Bacillaceae</taxon>
        <taxon>Aquibacillus</taxon>
    </lineage>
</organism>
<evidence type="ECO:0008006" key="4">
    <source>
        <dbReference type="Google" id="ProtNLM"/>
    </source>
</evidence>
<reference evidence="2 3" key="1">
    <citation type="submission" date="2023-06" db="EMBL/GenBank/DDBJ databases">
        <title>Aquibacillus rhizosphaerae LR5S19.</title>
        <authorList>
            <person name="Sun J.-Q."/>
        </authorList>
    </citation>
    <scope>NUCLEOTIDE SEQUENCE [LARGE SCALE GENOMIC DNA]</scope>
    <source>
        <strain evidence="2 3">LR5S19</strain>
    </source>
</reference>
<protein>
    <recommendedName>
        <fullName evidence="4">DUF2178 domain-containing protein</fullName>
    </recommendedName>
</protein>
<gene>
    <name evidence="2" type="ORF">QQS35_18425</name>
</gene>
<evidence type="ECO:0000313" key="2">
    <source>
        <dbReference type="EMBL" id="MDL4842417.1"/>
    </source>
</evidence>
<dbReference type="RefSeq" id="WP_285933691.1">
    <property type="nucleotide sequence ID" value="NZ_JASTZU010000058.1"/>
</dbReference>
<dbReference type="EMBL" id="JASTZU010000058">
    <property type="protein sequence ID" value="MDL4842417.1"/>
    <property type="molecule type" value="Genomic_DNA"/>
</dbReference>
<keyword evidence="1" id="KW-0812">Transmembrane</keyword>
<keyword evidence="1" id="KW-1133">Transmembrane helix</keyword>
<feature type="transmembrane region" description="Helical" evidence="1">
    <location>
        <begin position="84"/>
        <end position="107"/>
    </location>
</feature>
<name>A0ABT7L980_9BACI</name>
<dbReference type="Proteomes" id="UP001235343">
    <property type="component" value="Unassembled WGS sequence"/>
</dbReference>
<feature type="transmembrane region" description="Helical" evidence="1">
    <location>
        <begin position="41"/>
        <end position="63"/>
    </location>
</feature>
<feature type="transmembrane region" description="Helical" evidence="1">
    <location>
        <begin position="113"/>
        <end position="134"/>
    </location>
</feature>
<evidence type="ECO:0000256" key="1">
    <source>
        <dbReference type="SAM" id="Phobius"/>
    </source>
</evidence>
<keyword evidence="3" id="KW-1185">Reference proteome</keyword>
<keyword evidence="1" id="KW-0472">Membrane</keyword>
<feature type="transmembrane region" description="Helical" evidence="1">
    <location>
        <begin position="7"/>
        <end position="29"/>
    </location>
</feature>
<proteinExistence type="predicted"/>
<sequence length="137" mass="15167">MVKQKQFFFIWVFLICCIVIGGLLGFYIVGRETGEFNFDTIVPSVLVGVTLGSLVSFLLYKWNKRKNGNVPQVDERSIVLLKRYLIGVLYIVLIGVGAACIFLYAIGVETVELGMIIVCLAGLYLLIGLGAMVVKRL</sequence>
<evidence type="ECO:0000313" key="3">
    <source>
        <dbReference type="Proteomes" id="UP001235343"/>
    </source>
</evidence>